<proteinExistence type="predicted"/>
<keyword evidence="2" id="KW-1185">Reference proteome</keyword>
<gene>
    <name evidence="1" type="ordered locus">MHLP_02660</name>
</gene>
<organism evidence="1 2">
    <name type="scientific">Mycoplasma haematolamae (strain Purdue)</name>
    <dbReference type="NCBI Taxonomy" id="1212765"/>
    <lineage>
        <taxon>Bacteria</taxon>
        <taxon>Bacillati</taxon>
        <taxon>Mycoplasmatota</taxon>
        <taxon>Mollicutes</taxon>
        <taxon>Mycoplasmataceae</taxon>
        <taxon>Mycoplasma</taxon>
    </lineage>
</organism>
<evidence type="ECO:0000313" key="1">
    <source>
        <dbReference type="EMBL" id="AFO52112.1"/>
    </source>
</evidence>
<reference evidence="2" key="2">
    <citation type="submission" date="2012-07" db="EMBL/GenBank/DDBJ databases">
        <title>Complete genome sequence of 'Candidatus Mycoplasma haemolamae'.</title>
        <authorList>
            <person name="Guimaraes A.M.S."/>
            <person name="Toth B."/>
            <person name="Santos A.P."/>
            <person name="Nascimento N.C."/>
            <person name="Sojka J.E."/>
            <person name="Messick J.B."/>
        </authorList>
    </citation>
    <scope>NUCLEOTIDE SEQUENCE [LARGE SCALE GENOMIC DNA]</scope>
    <source>
        <strain evidence="2">Purdue</strain>
    </source>
</reference>
<evidence type="ECO:0000313" key="2">
    <source>
        <dbReference type="Proteomes" id="UP000006502"/>
    </source>
</evidence>
<protein>
    <submittedName>
        <fullName evidence="1">Uncharacterized protein</fullName>
    </submittedName>
</protein>
<dbReference type="STRING" id="1212765.MHLP_02660"/>
<dbReference type="Proteomes" id="UP000006502">
    <property type="component" value="Chromosome"/>
</dbReference>
<dbReference type="PATRIC" id="fig|1212765.3.peg.599"/>
<dbReference type="AlphaFoldDB" id="I7C6H2"/>
<sequence>MIGLGFAKLAGGSIVVAGVAGGGYAALNPSPLVEKSSKEVVFEVLSDQYVPGFQVICTSHNSKVALFDISLQTEYFKFKCDYKDPAEAKESLLKDLTVQGAKEQEKVRDKIVCKAQASNKYKCEYTDQHGQNNQKLKLIKTDFKEGETEANTKFLRPDI</sequence>
<dbReference type="EMBL" id="CP003731">
    <property type="protein sequence ID" value="AFO52112.1"/>
    <property type="molecule type" value="Genomic_DNA"/>
</dbReference>
<accession>I7C6H2</accession>
<dbReference type="HOGENOM" id="CLU_137332_0_0_14"/>
<reference evidence="1 2" key="1">
    <citation type="journal article" date="2012" name="J. Bacteriol.">
        <title>Genome Sequence of "Candidatus Mycoplasma haemolamae" Strain Purdue, a Red Blood Cell Pathogen of Alpacas (Vicugna pacos) and Llamas (Lama glama).</title>
        <authorList>
            <person name="Guimaraes A.M."/>
            <person name="Toth B."/>
            <person name="Santos A.P."/>
            <person name="do Nascimento N.C."/>
            <person name="Kritchevsky J.E."/>
            <person name="Messick J.B."/>
        </authorList>
    </citation>
    <scope>NUCLEOTIDE SEQUENCE [LARGE SCALE GENOMIC DNA]</scope>
    <source>
        <strain evidence="1 2">Purdue</strain>
    </source>
</reference>
<name>I7C6H2_MYCHA</name>
<dbReference type="KEGG" id="mhl:MHLP_02660"/>